<evidence type="ECO:0000256" key="7">
    <source>
        <dbReference type="ARBA" id="ARBA00023204"/>
    </source>
</evidence>
<gene>
    <name evidence="9" type="ORF">COU10_01265</name>
</gene>
<dbReference type="SMART" id="SM00518">
    <property type="entry name" value="AP2Ec"/>
    <property type="match status" value="1"/>
</dbReference>
<evidence type="ECO:0000256" key="5">
    <source>
        <dbReference type="ARBA" id="ARBA00022801"/>
    </source>
</evidence>
<sequence length="282" mass="30691">MDKPLLGAHVSVAGGYVNGLVAGEAMGAEVIQIFGSSPRQWHVRMPTEKEAGDFLVRRKDSLVKEVYLHAPYLINLASPKKELCEKSVTQLAGHLQIANMIKAKGLIFHVGSATGTDEKKALAQAVNGMKEVLERAPGKSYLIMENSASHKKVGSTIDELAKMLKGVGSGRLRVCFDTAHSFTAGLMGGYTSESIKKFVDEIDKKIGLENLVAIHVNDSKGEMGSNIDRHENIGEGYIGKASFKNLFKEKRLWGADWMLEVPGFDGRGPDEKNLDILKNLLG</sequence>
<evidence type="ECO:0000256" key="4">
    <source>
        <dbReference type="ARBA" id="ARBA00022763"/>
    </source>
</evidence>
<evidence type="ECO:0000256" key="2">
    <source>
        <dbReference type="ARBA" id="ARBA00005340"/>
    </source>
</evidence>
<name>A0A2H0UNT8_9BACT</name>
<accession>A0A2H0UNT8</accession>
<dbReference type="InterPro" id="IPR001719">
    <property type="entry name" value="AP_endonuc_2"/>
</dbReference>
<keyword evidence="4" id="KW-0227">DNA damage</keyword>
<dbReference type="AlphaFoldDB" id="A0A2H0UNT8"/>
<dbReference type="PROSITE" id="PS51432">
    <property type="entry name" value="AP_NUCLEASE_F2_4"/>
    <property type="match status" value="1"/>
</dbReference>
<evidence type="ECO:0000256" key="6">
    <source>
        <dbReference type="ARBA" id="ARBA00022833"/>
    </source>
</evidence>
<dbReference type="Gene3D" id="3.20.20.150">
    <property type="entry name" value="Divalent-metal-dependent TIM barrel enzymes"/>
    <property type="match status" value="1"/>
</dbReference>
<keyword evidence="6" id="KW-0862">Zinc</keyword>
<comment type="similarity">
    <text evidence="2">Belongs to the AP endonuclease 2 family.</text>
</comment>
<dbReference type="InterPro" id="IPR018246">
    <property type="entry name" value="AP_endonuc_F2_Zn_BS"/>
</dbReference>
<reference evidence="10" key="1">
    <citation type="submission" date="2017-09" db="EMBL/GenBank/DDBJ databases">
        <title>Depth-based differentiation of microbial function through sediment-hosted aquifers and enrichment of novel symbionts in the deep terrestrial subsurface.</title>
        <authorList>
            <person name="Probst A.J."/>
            <person name="Ladd B."/>
            <person name="Jarett J.K."/>
            <person name="Geller-Mcgrath D.E."/>
            <person name="Sieber C.M.K."/>
            <person name="Emerson J.B."/>
            <person name="Anantharaman K."/>
            <person name="Thomas B.C."/>
            <person name="Malmstrom R."/>
            <person name="Stieglmeier M."/>
            <person name="Klingl A."/>
            <person name="Woyke T."/>
            <person name="Ryan C.M."/>
            <person name="Banfield J.F."/>
        </authorList>
    </citation>
    <scope>NUCLEOTIDE SEQUENCE [LARGE SCALE GENOMIC DNA]</scope>
</reference>
<protein>
    <recommendedName>
        <fullName evidence="8">Xylose isomerase-like TIM barrel domain-containing protein</fullName>
    </recommendedName>
</protein>
<dbReference type="GO" id="GO:0006284">
    <property type="term" value="P:base-excision repair"/>
    <property type="evidence" value="ECO:0007669"/>
    <property type="project" value="TreeGrafter"/>
</dbReference>
<feature type="domain" description="Xylose isomerase-like TIM barrel" evidence="8">
    <location>
        <begin position="24"/>
        <end position="272"/>
    </location>
</feature>
<dbReference type="InterPro" id="IPR036237">
    <property type="entry name" value="Xyl_isomerase-like_sf"/>
</dbReference>
<comment type="caution">
    <text evidence="9">The sequence shown here is derived from an EMBL/GenBank/DDBJ whole genome shotgun (WGS) entry which is preliminary data.</text>
</comment>
<dbReference type="PROSITE" id="PS00731">
    <property type="entry name" value="AP_NUCLEASE_F2_3"/>
    <property type="match status" value="1"/>
</dbReference>
<evidence type="ECO:0000313" key="10">
    <source>
        <dbReference type="Proteomes" id="UP000230903"/>
    </source>
</evidence>
<evidence type="ECO:0000256" key="1">
    <source>
        <dbReference type="ARBA" id="ARBA00001947"/>
    </source>
</evidence>
<organism evidence="9 10">
    <name type="scientific">Candidatus Harrisonbacteria bacterium CG10_big_fil_rev_8_21_14_0_10_45_28</name>
    <dbReference type="NCBI Taxonomy" id="1974586"/>
    <lineage>
        <taxon>Bacteria</taxon>
        <taxon>Candidatus Harrisoniibacteriota</taxon>
    </lineage>
</organism>
<dbReference type="GO" id="GO:0003677">
    <property type="term" value="F:DNA binding"/>
    <property type="evidence" value="ECO:0007669"/>
    <property type="project" value="InterPro"/>
</dbReference>
<keyword evidence="5" id="KW-0378">Hydrolase</keyword>
<dbReference type="NCBIfam" id="TIGR00587">
    <property type="entry name" value="nfo"/>
    <property type="match status" value="1"/>
</dbReference>
<dbReference type="EMBL" id="PFBC01000018">
    <property type="protein sequence ID" value="PIR88060.1"/>
    <property type="molecule type" value="Genomic_DNA"/>
</dbReference>
<dbReference type="PROSITE" id="PS00729">
    <property type="entry name" value="AP_NUCLEASE_F2_1"/>
    <property type="match status" value="1"/>
</dbReference>
<dbReference type="CDD" id="cd00019">
    <property type="entry name" value="AP2Ec"/>
    <property type="match status" value="1"/>
</dbReference>
<dbReference type="InterPro" id="IPR013022">
    <property type="entry name" value="Xyl_isomerase-like_TIM-brl"/>
</dbReference>
<evidence type="ECO:0000256" key="3">
    <source>
        <dbReference type="ARBA" id="ARBA00022723"/>
    </source>
</evidence>
<keyword evidence="7" id="KW-0234">DNA repair</keyword>
<dbReference type="GO" id="GO:0008270">
    <property type="term" value="F:zinc ion binding"/>
    <property type="evidence" value="ECO:0007669"/>
    <property type="project" value="InterPro"/>
</dbReference>
<dbReference type="GO" id="GO:0008081">
    <property type="term" value="F:phosphoric diester hydrolase activity"/>
    <property type="evidence" value="ECO:0007669"/>
    <property type="project" value="TreeGrafter"/>
</dbReference>
<proteinExistence type="inferred from homology"/>
<keyword evidence="3" id="KW-0479">Metal-binding</keyword>
<dbReference type="PANTHER" id="PTHR21445">
    <property type="entry name" value="ENDONUCLEASE IV ENDODEOXYRIBONUCLEASE IV"/>
    <property type="match status" value="1"/>
</dbReference>
<evidence type="ECO:0000313" key="9">
    <source>
        <dbReference type="EMBL" id="PIR88060.1"/>
    </source>
</evidence>
<dbReference type="PANTHER" id="PTHR21445:SF0">
    <property type="entry name" value="APURINIC-APYRIMIDINIC ENDONUCLEASE"/>
    <property type="match status" value="1"/>
</dbReference>
<dbReference type="GO" id="GO:0003906">
    <property type="term" value="F:DNA-(apurinic or apyrimidinic site) endonuclease activity"/>
    <property type="evidence" value="ECO:0007669"/>
    <property type="project" value="TreeGrafter"/>
</dbReference>
<comment type="cofactor">
    <cofactor evidence="1">
        <name>Zn(2+)</name>
        <dbReference type="ChEBI" id="CHEBI:29105"/>
    </cofactor>
</comment>
<dbReference type="Proteomes" id="UP000230903">
    <property type="component" value="Unassembled WGS sequence"/>
</dbReference>
<dbReference type="SUPFAM" id="SSF51658">
    <property type="entry name" value="Xylose isomerase-like"/>
    <property type="match status" value="1"/>
</dbReference>
<evidence type="ECO:0000259" key="8">
    <source>
        <dbReference type="Pfam" id="PF01261"/>
    </source>
</evidence>
<dbReference type="Pfam" id="PF01261">
    <property type="entry name" value="AP_endonuc_2"/>
    <property type="match status" value="1"/>
</dbReference>